<dbReference type="FunFam" id="2.60.40.150:FF:000099">
    <property type="entry name" value="Copine 3"/>
    <property type="match status" value="1"/>
</dbReference>
<evidence type="ECO:0000256" key="9">
    <source>
        <dbReference type="ARBA" id="ARBA00022723"/>
    </source>
</evidence>
<dbReference type="InterPro" id="IPR036465">
    <property type="entry name" value="vWFA_dom_sf"/>
</dbReference>
<evidence type="ECO:0000256" key="15">
    <source>
        <dbReference type="ARBA" id="ARBA00058857"/>
    </source>
</evidence>
<reference evidence="21 22" key="1">
    <citation type="submission" date="2010-05" db="EMBL/GenBank/DDBJ databases">
        <title>The Genome Sequence of Thecamonas trahens ATCC 50062.</title>
        <authorList>
            <consortium name="The Broad Institute Genome Sequencing Platform"/>
            <person name="Russ C."/>
            <person name="Cuomo C."/>
            <person name="Shea T."/>
            <person name="Young S.K."/>
            <person name="Zeng Q."/>
            <person name="Koehrsen M."/>
            <person name="Haas B."/>
            <person name="Borodovsky M."/>
            <person name="Guigo R."/>
            <person name="Alvarado L."/>
            <person name="Berlin A."/>
            <person name="Bochicchio J."/>
            <person name="Borenstein D."/>
            <person name="Chapman S."/>
            <person name="Chen Z."/>
            <person name="Freedman E."/>
            <person name="Gellesch M."/>
            <person name="Goldberg J."/>
            <person name="Griggs A."/>
            <person name="Gujja S."/>
            <person name="Heilman E."/>
            <person name="Heiman D."/>
            <person name="Hepburn T."/>
            <person name="Howarth C."/>
            <person name="Jen D."/>
            <person name="Larson L."/>
            <person name="Mehta T."/>
            <person name="Park D."/>
            <person name="Pearson M."/>
            <person name="Roberts A."/>
            <person name="Saif S."/>
            <person name="Shenoy N."/>
            <person name="Sisk P."/>
            <person name="Stolte C."/>
            <person name="Sykes S."/>
            <person name="Thomson T."/>
            <person name="Walk T."/>
            <person name="White J."/>
            <person name="Yandava C."/>
            <person name="Burger G."/>
            <person name="Gray M.W."/>
            <person name="Holland P.W.H."/>
            <person name="King N."/>
            <person name="Lang F.B.F."/>
            <person name="Roger A.J."/>
            <person name="Ruiz-Trillo I."/>
            <person name="Lander E."/>
            <person name="Nusbaum C."/>
        </authorList>
    </citation>
    <scope>NUCLEOTIDE SEQUENCE [LARGE SCALE GENOMIC DNA]</scope>
    <source>
        <strain evidence="21 22">ATCC 50062</strain>
    </source>
</reference>
<dbReference type="PANTHER" id="PTHR10857:SF106">
    <property type="entry name" value="C2 DOMAIN-CONTAINING PROTEIN"/>
    <property type="match status" value="1"/>
</dbReference>
<comment type="similarity">
    <text evidence="5">Belongs to the copine family.</text>
</comment>
<dbReference type="EMBL" id="GL349444">
    <property type="protein sequence ID" value="KNC46943.1"/>
    <property type="molecule type" value="Genomic_DNA"/>
</dbReference>
<keyword evidence="8" id="KW-0597">Phosphoprotein</keyword>
<dbReference type="CDD" id="cd04048">
    <property type="entry name" value="C2A_Copine"/>
    <property type="match status" value="1"/>
</dbReference>
<evidence type="ECO:0000259" key="20">
    <source>
        <dbReference type="PROSITE" id="PS50004"/>
    </source>
</evidence>
<keyword evidence="22" id="KW-1185">Reference proteome</keyword>
<proteinExistence type="inferred from homology"/>
<evidence type="ECO:0000256" key="1">
    <source>
        <dbReference type="ARBA" id="ARBA00004123"/>
    </source>
</evidence>
<dbReference type="eggNOG" id="KOG1327">
    <property type="taxonomic scope" value="Eukaryota"/>
</dbReference>
<dbReference type="RefSeq" id="XP_013760215.1">
    <property type="nucleotide sequence ID" value="XM_013904761.1"/>
</dbReference>
<evidence type="ECO:0000256" key="8">
    <source>
        <dbReference type="ARBA" id="ARBA00022553"/>
    </source>
</evidence>
<evidence type="ECO:0000256" key="17">
    <source>
        <dbReference type="ARBA" id="ARBA00074834"/>
    </source>
</evidence>
<comment type="subunit">
    <text evidence="16">Monomer. Interacts with ERBB2 (preferentially with the tyrosine phosphorylated form); this interaction occurs at the cell membrane and is increased in a growth factor heregulin-dependent manner. Interacts with SHC1; this interaction may mediate the binding of CPNE3 with ERBB2. Interacts with RACK1.</text>
</comment>
<accession>A0A0L0D6L0</accession>
<dbReference type="OrthoDB" id="5855668at2759"/>
<keyword evidence="6" id="KW-1003">Cell membrane</keyword>
<dbReference type="SMART" id="SM00327">
    <property type="entry name" value="VWA"/>
    <property type="match status" value="1"/>
</dbReference>
<dbReference type="InterPro" id="IPR002035">
    <property type="entry name" value="VWF_A"/>
</dbReference>
<dbReference type="Pfam" id="PF00168">
    <property type="entry name" value="C2"/>
    <property type="match status" value="2"/>
</dbReference>
<evidence type="ECO:0000256" key="12">
    <source>
        <dbReference type="ARBA" id="ARBA00022949"/>
    </source>
</evidence>
<dbReference type="GO" id="GO:0005544">
    <property type="term" value="F:calcium-dependent phospholipid binding"/>
    <property type="evidence" value="ECO:0007669"/>
    <property type="project" value="InterPro"/>
</dbReference>
<dbReference type="Gene3D" id="2.60.40.150">
    <property type="entry name" value="C2 domain"/>
    <property type="match status" value="2"/>
</dbReference>
<dbReference type="PROSITE" id="PS50004">
    <property type="entry name" value="C2"/>
    <property type="match status" value="2"/>
</dbReference>
<evidence type="ECO:0000256" key="13">
    <source>
        <dbReference type="ARBA" id="ARBA00023136"/>
    </source>
</evidence>
<dbReference type="InterPro" id="IPR035892">
    <property type="entry name" value="C2_domain_sf"/>
</dbReference>
<organism evidence="21 22">
    <name type="scientific">Thecamonas trahens ATCC 50062</name>
    <dbReference type="NCBI Taxonomy" id="461836"/>
    <lineage>
        <taxon>Eukaryota</taxon>
        <taxon>Apusozoa</taxon>
        <taxon>Apusomonadida</taxon>
        <taxon>Apusomonadidae</taxon>
        <taxon>Thecamonas</taxon>
    </lineage>
</organism>
<evidence type="ECO:0000313" key="22">
    <source>
        <dbReference type="Proteomes" id="UP000054408"/>
    </source>
</evidence>
<dbReference type="SUPFAM" id="SSF53300">
    <property type="entry name" value="vWA-like"/>
    <property type="match status" value="1"/>
</dbReference>
<evidence type="ECO:0000256" key="19">
    <source>
        <dbReference type="SAM" id="MobiDB-lite"/>
    </source>
</evidence>
<keyword evidence="7" id="KW-0963">Cytoplasm</keyword>
<evidence type="ECO:0000256" key="18">
    <source>
        <dbReference type="ARBA" id="ARBA00076171"/>
    </source>
</evidence>
<dbReference type="Proteomes" id="UP000054408">
    <property type="component" value="Unassembled WGS sequence"/>
</dbReference>
<evidence type="ECO:0000256" key="14">
    <source>
        <dbReference type="ARBA" id="ARBA00023242"/>
    </source>
</evidence>
<dbReference type="InterPro" id="IPR000008">
    <property type="entry name" value="C2_dom"/>
</dbReference>
<dbReference type="PANTHER" id="PTHR10857">
    <property type="entry name" value="COPINE"/>
    <property type="match status" value="1"/>
</dbReference>
<feature type="domain" description="C2" evidence="20">
    <location>
        <begin position="133"/>
        <end position="270"/>
    </location>
</feature>
<evidence type="ECO:0000256" key="6">
    <source>
        <dbReference type="ARBA" id="ARBA00022475"/>
    </source>
</evidence>
<protein>
    <recommendedName>
        <fullName evidence="17">Copine-3</fullName>
    </recommendedName>
    <alternativeName>
        <fullName evidence="18">Copine III</fullName>
    </alternativeName>
</protein>
<evidence type="ECO:0000313" key="21">
    <source>
        <dbReference type="EMBL" id="KNC46943.1"/>
    </source>
</evidence>
<dbReference type="SUPFAM" id="SSF49562">
    <property type="entry name" value="C2 domain (Calcium/lipid-binding domain, CaLB)"/>
    <property type="match status" value="2"/>
</dbReference>
<feature type="compositionally biased region" description="Low complexity" evidence="19">
    <location>
        <begin position="585"/>
        <end position="604"/>
    </location>
</feature>
<dbReference type="CDD" id="cd04047">
    <property type="entry name" value="C2B_Copine"/>
    <property type="match status" value="1"/>
</dbReference>
<dbReference type="InterPro" id="IPR037768">
    <property type="entry name" value="C2B_Copine"/>
</dbReference>
<dbReference type="GeneID" id="25562985"/>
<keyword evidence="11" id="KW-0106">Calcium</keyword>
<dbReference type="FunFam" id="2.60.40.150:FF:000042">
    <property type="entry name" value="Copine 3"/>
    <property type="match status" value="1"/>
</dbReference>
<evidence type="ECO:0000256" key="10">
    <source>
        <dbReference type="ARBA" id="ARBA00022737"/>
    </source>
</evidence>
<evidence type="ECO:0000256" key="5">
    <source>
        <dbReference type="ARBA" id="ARBA00009048"/>
    </source>
</evidence>
<comment type="function">
    <text evidence="15">Calcium-dependent phospholipid-binding protein that plays a role in ERBB2-mediated tumor cell migration in response to growth factor heregulin stimulation.</text>
</comment>
<dbReference type="GO" id="GO:0005925">
    <property type="term" value="C:focal adhesion"/>
    <property type="evidence" value="ECO:0007669"/>
    <property type="project" value="UniProtKB-SubCell"/>
</dbReference>
<name>A0A0L0D6L0_THETB</name>
<evidence type="ECO:0000256" key="11">
    <source>
        <dbReference type="ARBA" id="ARBA00022837"/>
    </source>
</evidence>
<evidence type="ECO:0000256" key="4">
    <source>
        <dbReference type="ARBA" id="ARBA00004496"/>
    </source>
</evidence>
<keyword evidence="13" id="KW-0472">Membrane</keyword>
<dbReference type="STRING" id="461836.A0A0L0D6L0"/>
<sequence length="612" mass="65659">MAATHPGWSGGAPHEPLSRVELHISCKNLPNMDTFSKSDPMAVVYLASGGSWVEYDRTETINDNLSPAFVKAINVDYFFETTQHIRIAVYDVDDASGGLAQQDFLGSFDTTVAAVMGGRGQRVTGQMKDARGGSMAATMTVSGEEVTEMKLELQLQLAARNLDKKDLFGKSDPFFEVCKARTGATAENTADAAMWVPVIRSNVVKKNLNPTWAPIHVPVSKLVGSDIERRILLRIYDWNKKSEPDLIGEVSTTISQLESAGVNDGFEVIHPKKRRKKKKYRNSGVLMVTSFALIEKPSFLDYVVGGCDISLSVGIDFTASNGNPATPASLHYISPYEPNQYVRAITSVGEVLANYDSDQRFAALGYGAKVPPGNQVSHCFPLTLDPNQVEVVGVEGIVHAYYHALHHVSLYGPTNFAPIIRAAAAQAGRHATQETQEYMLLLIITDGIISDMDATTAAIVEASSLPMSIIIVGVGDADFDSMELLDGDDVRLSHNGVFAERDIVQFVPFREFGSAHPEMLARETLAELPSQFLSYMTKHGIKPNPPLAAPAPSYGSVSSYGSAGSSAAAGLPAYGAMPMAATPAYPSAAPQPSYGSQPATATHGAPPPTYAP</sequence>
<keyword evidence="10" id="KW-0677">Repeat</keyword>
<dbReference type="SMART" id="SM00239">
    <property type="entry name" value="C2"/>
    <property type="match status" value="2"/>
</dbReference>
<dbReference type="Pfam" id="PF07002">
    <property type="entry name" value="Copine"/>
    <property type="match status" value="1"/>
</dbReference>
<evidence type="ECO:0000256" key="7">
    <source>
        <dbReference type="ARBA" id="ARBA00022490"/>
    </source>
</evidence>
<dbReference type="AlphaFoldDB" id="A0A0L0D6L0"/>
<comment type="subcellular location">
    <subcellularLocation>
        <location evidence="3">Cell junction</location>
        <location evidence="3">Focal adhesion</location>
    </subcellularLocation>
    <subcellularLocation>
        <location evidence="2">Cell membrane</location>
    </subcellularLocation>
    <subcellularLocation>
        <location evidence="4">Cytoplasm</location>
    </subcellularLocation>
    <subcellularLocation>
        <location evidence="1">Nucleus</location>
    </subcellularLocation>
</comment>
<dbReference type="GO" id="GO:0071277">
    <property type="term" value="P:cellular response to calcium ion"/>
    <property type="evidence" value="ECO:0007669"/>
    <property type="project" value="TreeGrafter"/>
</dbReference>
<evidence type="ECO:0000256" key="2">
    <source>
        <dbReference type="ARBA" id="ARBA00004236"/>
    </source>
</evidence>
<evidence type="ECO:0000256" key="16">
    <source>
        <dbReference type="ARBA" id="ARBA00065466"/>
    </source>
</evidence>
<dbReference type="Gene3D" id="3.40.50.410">
    <property type="entry name" value="von Willebrand factor, type A domain"/>
    <property type="match status" value="1"/>
</dbReference>
<dbReference type="GO" id="GO:0005634">
    <property type="term" value="C:nucleus"/>
    <property type="evidence" value="ECO:0007669"/>
    <property type="project" value="UniProtKB-SubCell"/>
</dbReference>
<evidence type="ECO:0000256" key="3">
    <source>
        <dbReference type="ARBA" id="ARBA00004246"/>
    </source>
</evidence>
<dbReference type="GO" id="GO:0005886">
    <property type="term" value="C:plasma membrane"/>
    <property type="evidence" value="ECO:0007669"/>
    <property type="project" value="UniProtKB-SubCell"/>
</dbReference>
<dbReference type="OMA" id="SPTWITK"/>
<keyword evidence="9" id="KW-0479">Metal-binding</keyword>
<feature type="domain" description="C2" evidence="20">
    <location>
        <begin position="1"/>
        <end position="125"/>
    </location>
</feature>
<dbReference type="GO" id="GO:0046872">
    <property type="term" value="F:metal ion binding"/>
    <property type="evidence" value="ECO:0007669"/>
    <property type="project" value="UniProtKB-KW"/>
</dbReference>
<keyword evidence="12" id="KW-0965">Cell junction</keyword>
<keyword evidence="14" id="KW-0539">Nucleus</keyword>
<gene>
    <name evidence="21" type="ORF">AMSG_03376</name>
</gene>
<dbReference type="GO" id="GO:0005737">
    <property type="term" value="C:cytoplasm"/>
    <property type="evidence" value="ECO:0007669"/>
    <property type="project" value="UniProtKB-SubCell"/>
</dbReference>
<feature type="region of interest" description="Disordered" evidence="19">
    <location>
        <begin position="585"/>
        <end position="612"/>
    </location>
</feature>
<dbReference type="InterPro" id="IPR010734">
    <property type="entry name" value="Copine_C"/>
</dbReference>
<dbReference type="InterPro" id="IPR045052">
    <property type="entry name" value="Copine"/>
</dbReference>